<dbReference type="AlphaFoldDB" id="A0A915ET47"/>
<evidence type="ECO:0000313" key="1">
    <source>
        <dbReference type="Proteomes" id="UP000887574"/>
    </source>
</evidence>
<organism evidence="1 2">
    <name type="scientific">Ditylenchus dipsaci</name>
    <dbReference type="NCBI Taxonomy" id="166011"/>
    <lineage>
        <taxon>Eukaryota</taxon>
        <taxon>Metazoa</taxon>
        <taxon>Ecdysozoa</taxon>
        <taxon>Nematoda</taxon>
        <taxon>Chromadorea</taxon>
        <taxon>Rhabditida</taxon>
        <taxon>Tylenchina</taxon>
        <taxon>Tylenchomorpha</taxon>
        <taxon>Sphaerularioidea</taxon>
        <taxon>Anguinidae</taxon>
        <taxon>Anguininae</taxon>
        <taxon>Ditylenchus</taxon>
    </lineage>
</organism>
<dbReference type="WBParaSite" id="jg9019">
    <property type="protein sequence ID" value="jg9019"/>
    <property type="gene ID" value="jg9019"/>
</dbReference>
<proteinExistence type="predicted"/>
<name>A0A915ET47_9BILA</name>
<evidence type="ECO:0000313" key="2">
    <source>
        <dbReference type="WBParaSite" id="jg9019"/>
    </source>
</evidence>
<protein>
    <submittedName>
        <fullName evidence="2">Uncharacterized protein</fullName>
    </submittedName>
</protein>
<accession>A0A915ET47</accession>
<sequence>MLTVKTALDNLGKLSKLCILPLLVYTYISSDLESARKLQRARMGTFTFSYLFKKALDYRKDPKYAFVFPIVMYSCYVYNNSCIYKRELMKGQGRMYASRRAEIEKMGGDVWKY</sequence>
<dbReference type="Proteomes" id="UP000887574">
    <property type="component" value="Unplaced"/>
</dbReference>
<keyword evidence="1" id="KW-1185">Reference proteome</keyword>
<reference evidence="2" key="1">
    <citation type="submission" date="2022-11" db="UniProtKB">
        <authorList>
            <consortium name="WormBaseParasite"/>
        </authorList>
    </citation>
    <scope>IDENTIFICATION</scope>
</reference>